<name>A0A162WPY1_DIDRA</name>
<dbReference type="InterPro" id="IPR001345">
    <property type="entry name" value="PG/BPGM_mutase_AS"/>
</dbReference>
<dbReference type="GO" id="GO:0005737">
    <property type="term" value="C:cytoplasm"/>
    <property type="evidence" value="ECO:0007669"/>
    <property type="project" value="TreeGrafter"/>
</dbReference>
<organism evidence="3 4">
    <name type="scientific">Didymella rabiei</name>
    <name type="common">Chickpea ascochyta blight fungus</name>
    <name type="synonym">Mycosphaerella rabiei</name>
    <dbReference type="NCBI Taxonomy" id="5454"/>
    <lineage>
        <taxon>Eukaryota</taxon>
        <taxon>Fungi</taxon>
        <taxon>Dikarya</taxon>
        <taxon>Ascomycota</taxon>
        <taxon>Pezizomycotina</taxon>
        <taxon>Dothideomycetes</taxon>
        <taxon>Pleosporomycetidae</taxon>
        <taxon>Pleosporales</taxon>
        <taxon>Pleosporineae</taxon>
        <taxon>Didymellaceae</taxon>
        <taxon>Ascochyta</taxon>
    </lineage>
</organism>
<dbReference type="Gene3D" id="3.40.50.1240">
    <property type="entry name" value="Phosphoglycerate mutase-like"/>
    <property type="match status" value="1"/>
</dbReference>
<dbReference type="PANTHER" id="PTHR48100:SF1">
    <property type="entry name" value="HISTIDINE PHOSPHATASE FAMILY PROTEIN-RELATED"/>
    <property type="match status" value="1"/>
</dbReference>
<dbReference type="CDD" id="cd07067">
    <property type="entry name" value="HP_PGM_like"/>
    <property type="match status" value="1"/>
</dbReference>
<accession>A0A162WPY1</accession>
<dbReference type="InterPro" id="IPR013078">
    <property type="entry name" value="His_Pase_superF_clade-1"/>
</dbReference>
<dbReference type="SMART" id="SM00855">
    <property type="entry name" value="PGAM"/>
    <property type="match status" value="1"/>
</dbReference>
<dbReference type="STRING" id="5454.A0A162WPY1"/>
<dbReference type="InterPro" id="IPR029033">
    <property type="entry name" value="His_PPase_superfam"/>
</dbReference>
<protein>
    <submittedName>
        <fullName evidence="3">Catalytic</fullName>
    </submittedName>
</protein>
<dbReference type="PROSITE" id="PS00175">
    <property type="entry name" value="PG_MUTASE"/>
    <property type="match status" value="1"/>
</dbReference>
<evidence type="ECO:0000256" key="1">
    <source>
        <dbReference type="ARBA" id="ARBA00023152"/>
    </source>
</evidence>
<dbReference type="Pfam" id="PF00300">
    <property type="entry name" value="His_Phos_1"/>
    <property type="match status" value="1"/>
</dbReference>
<dbReference type="PANTHER" id="PTHR48100">
    <property type="entry name" value="BROAD-SPECIFICITY PHOSPHATASE YOR283W-RELATED"/>
    <property type="match status" value="1"/>
</dbReference>
<evidence type="ECO:0000256" key="2">
    <source>
        <dbReference type="ARBA" id="ARBA00023235"/>
    </source>
</evidence>
<evidence type="ECO:0000313" key="4">
    <source>
        <dbReference type="Proteomes" id="UP000076837"/>
    </source>
</evidence>
<reference evidence="3 4" key="1">
    <citation type="journal article" date="2016" name="Sci. Rep.">
        <title>Draft genome sequencing and secretome analysis of fungal phytopathogen Ascochyta rabiei provides insight into the necrotrophic effector repertoire.</title>
        <authorList>
            <person name="Verma S."/>
            <person name="Gazara R.K."/>
            <person name="Nizam S."/>
            <person name="Parween S."/>
            <person name="Chattopadhyay D."/>
            <person name="Verma P.K."/>
        </authorList>
    </citation>
    <scope>NUCLEOTIDE SEQUENCE [LARGE SCALE GENOMIC DNA]</scope>
    <source>
        <strain evidence="3 4">ArDII</strain>
    </source>
</reference>
<dbReference type="AlphaFoldDB" id="A0A162WPY1"/>
<keyword evidence="2" id="KW-0413">Isomerase</keyword>
<dbReference type="GO" id="GO:0016791">
    <property type="term" value="F:phosphatase activity"/>
    <property type="evidence" value="ECO:0007669"/>
    <property type="project" value="TreeGrafter"/>
</dbReference>
<dbReference type="InterPro" id="IPR050275">
    <property type="entry name" value="PGM_Phosphatase"/>
</dbReference>
<dbReference type="Proteomes" id="UP000076837">
    <property type="component" value="Unassembled WGS sequence"/>
</dbReference>
<dbReference type="OrthoDB" id="496981at2759"/>
<dbReference type="EMBL" id="JYNV01000300">
    <property type="protein sequence ID" value="KZM19154.1"/>
    <property type="molecule type" value="Genomic_DNA"/>
</dbReference>
<evidence type="ECO:0000313" key="3">
    <source>
        <dbReference type="EMBL" id="KZM19154.1"/>
    </source>
</evidence>
<keyword evidence="1" id="KW-0324">Glycolysis</keyword>
<dbReference type="SUPFAM" id="SSF53254">
    <property type="entry name" value="Phosphoglycerate mutase-like"/>
    <property type="match status" value="1"/>
</dbReference>
<keyword evidence="4" id="KW-1185">Reference proteome</keyword>
<proteinExistence type="predicted"/>
<gene>
    <name evidence="3" type="ORF">ST47_g9703</name>
</gene>
<sequence length="215" mass="24060">MEPLVHIVRHGQSLHNVERGYPHRDPPLTSSGQEATRLIEIPAAPDLIIISPMTRTIQTAMNMFPAVFSTTPLPVDVQIWPDLRETYEAECNKGLSREAISAKFPQLDFADCASEWEYPPHTMAGATARAESVRRRLKELSKEHRNIVLVTHRGFIEFLVQGSRFDVCETRAYRLGTEEESARVEHSAIVEPFDYGPTVLIPADVPQAGEDSSAL</sequence>
<comment type="caution">
    <text evidence="3">The sequence shown here is derived from an EMBL/GenBank/DDBJ whole genome shotgun (WGS) entry which is preliminary data.</text>
</comment>